<gene>
    <name evidence="2" type="ORF">AB664_08415</name>
</gene>
<accession>A0A656Z7N8</accession>
<dbReference type="SUPFAM" id="SSF88697">
    <property type="entry name" value="PUA domain-like"/>
    <property type="match status" value="1"/>
</dbReference>
<feature type="region of interest" description="Disordered" evidence="1">
    <location>
        <begin position="39"/>
        <end position="62"/>
    </location>
</feature>
<evidence type="ECO:0000256" key="1">
    <source>
        <dbReference type="SAM" id="MobiDB-lite"/>
    </source>
</evidence>
<sequence length="187" mass="20748">MFGTLTSLAAGSDQAMIAEGTGDRRRSWGRGCRHAVCRPRQHTQLETPAAPTSPGDGKAAPLRRRRCGDRVFTYSPKRSLGGNDSLQAFTTIGHLPDHQPYQVEMAPGFNPWRRDVNWLPALQALIRPMLNALSFTRSKSNWGYQFRFGLFEIIDADADLIAMAMGLPALWSSINCGTVSQRCPMLR</sequence>
<evidence type="ECO:0000313" key="2">
    <source>
        <dbReference type="EMBL" id="KYB45396.1"/>
    </source>
</evidence>
<reference evidence="2" key="1">
    <citation type="submission" date="2016-02" db="EMBL/GenBank/DDBJ databases">
        <title>Genomic sequences of Ochrobactrum anthropi.</title>
        <authorList>
            <person name="Chudasama K.S."/>
            <person name="Thaker V.S."/>
        </authorList>
    </citation>
    <scope>NUCLEOTIDE SEQUENCE [LARGE SCALE GENOMIC DNA]</scope>
    <source>
        <strain evidence="2">SUBG007</strain>
    </source>
</reference>
<dbReference type="EMBL" id="LUAY01005107">
    <property type="protein sequence ID" value="KYB45396.1"/>
    <property type="molecule type" value="Genomic_DNA"/>
</dbReference>
<dbReference type="CDD" id="cd21132">
    <property type="entry name" value="EVE-like"/>
    <property type="match status" value="1"/>
</dbReference>
<protein>
    <submittedName>
        <fullName evidence="2">Uncharacterized protein</fullName>
    </submittedName>
</protein>
<dbReference type="Gene3D" id="3.10.590.10">
    <property type="entry name" value="ph1033 like domains"/>
    <property type="match status" value="1"/>
</dbReference>
<name>A0A656Z7N8_BRUAN</name>
<comment type="caution">
    <text evidence="2">The sequence shown here is derived from an EMBL/GenBank/DDBJ whole genome shotgun (WGS) entry which is preliminary data.</text>
</comment>
<organism evidence="2">
    <name type="scientific">Brucella anthropi</name>
    <name type="common">Ochrobactrum anthropi</name>
    <dbReference type="NCBI Taxonomy" id="529"/>
    <lineage>
        <taxon>Bacteria</taxon>
        <taxon>Pseudomonadati</taxon>
        <taxon>Pseudomonadota</taxon>
        <taxon>Alphaproteobacteria</taxon>
        <taxon>Hyphomicrobiales</taxon>
        <taxon>Brucellaceae</taxon>
        <taxon>Brucella/Ochrobactrum group</taxon>
        <taxon>Brucella</taxon>
    </lineage>
</organism>
<dbReference type="AlphaFoldDB" id="A0A656Z7N8"/>
<proteinExistence type="predicted"/>
<dbReference type="InterPro" id="IPR015947">
    <property type="entry name" value="PUA-like_sf"/>
</dbReference>